<name>A0ABT1BS16_9BURK</name>
<dbReference type="GO" id="GO:0016746">
    <property type="term" value="F:acyltransferase activity"/>
    <property type="evidence" value="ECO:0007669"/>
    <property type="project" value="UniProtKB-KW"/>
</dbReference>
<evidence type="ECO:0000313" key="3">
    <source>
        <dbReference type="EMBL" id="MCO5978192.1"/>
    </source>
</evidence>
<feature type="transmembrane region" description="Helical" evidence="1">
    <location>
        <begin position="38"/>
        <end position="60"/>
    </location>
</feature>
<dbReference type="InterPro" id="IPR002656">
    <property type="entry name" value="Acyl_transf_3_dom"/>
</dbReference>
<reference evidence="3 4" key="1">
    <citation type="submission" date="2022-06" db="EMBL/GenBank/DDBJ databases">
        <title>Ideonella sp. NS12-5 Genome sequencing and assembly.</title>
        <authorList>
            <person name="Jung Y."/>
        </authorList>
    </citation>
    <scope>NUCLEOTIDE SEQUENCE [LARGE SCALE GENOMIC DNA]</scope>
    <source>
        <strain evidence="3 4">NS12-5</strain>
    </source>
</reference>
<gene>
    <name evidence="3" type="ORF">M0L44_15950</name>
</gene>
<dbReference type="Proteomes" id="UP001204851">
    <property type="component" value="Unassembled WGS sequence"/>
</dbReference>
<dbReference type="InterPro" id="IPR050879">
    <property type="entry name" value="Acyltransferase_3"/>
</dbReference>
<feature type="transmembrane region" description="Helical" evidence="1">
    <location>
        <begin position="287"/>
        <end position="310"/>
    </location>
</feature>
<feature type="transmembrane region" description="Helical" evidence="1">
    <location>
        <begin position="204"/>
        <end position="221"/>
    </location>
</feature>
<feature type="transmembrane region" description="Helical" evidence="1">
    <location>
        <begin position="163"/>
        <end position="184"/>
    </location>
</feature>
<accession>A0ABT1BS16</accession>
<evidence type="ECO:0000259" key="2">
    <source>
        <dbReference type="Pfam" id="PF01757"/>
    </source>
</evidence>
<keyword evidence="4" id="KW-1185">Reference proteome</keyword>
<organism evidence="3 4">
    <name type="scientific">Ideonella oryzae</name>
    <dbReference type="NCBI Taxonomy" id="2937441"/>
    <lineage>
        <taxon>Bacteria</taxon>
        <taxon>Pseudomonadati</taxon>
        <taxon>Pseudomonadota</taxon>
        <taxon>Betaproteobacteria</taxon>
        <taxon>Burkholderiales</taxon>
        <taxon>Sphaerotilaceae</taxon>
        <taxon>Ideonella</taxon>
    </lineage>
</organism>
<keyword evidence="3" id="KW-0808">Transferase</keyword>
<feature type="transmembrane region" description="Helical" evidence="1">
    <location>
        <begin position="256"/>
        <end position="275"/>
    </location>
</feature>
<keyword evidence="1" id="KW-0472">Membrane</keyword>
<dbReference type="PANTHER" id="PTHR23028:SF53">
    <property type="entry name" value="ACYL_TRANSF_3 DOMAIN-CONTAINING PROTEIN"/>
    <property type="match status" value="1"/>
</dbReference>
<keyword evidence="1" id="KW-0812">Transmembrane</keyword>
<dbReference type="PANTHER" id="PTHR23028">
    <property type="entry name" value="ACETYLTRANSFERASE"/>
    <property type="match status" value="1"/>
</dbReference>
<feature type="transmembrane region" description="Helical" evidence="1">
    <location>
        <begin position="233"/>
        <end position="250"/>
    </location>
</feature>
<dbReference type="RefSeq" id="WP_252770801.1">
    <property type="nucleotide sequence ID" value="NZ_JAMXMC010000009.1"/>
</dbReference>
<feature type="transmembrane region" description="Helical" evidence="1">
    <location>
        <begin position="80"/>
        <end position="102"/>
    </location>
</feature>
<evidence type="ECO:0000313" key="4">
    <source>
        <dbReference type="Proteomes" id="UP001204851"/>
    </source>
</evidence>
<keyword evidence="3" id="KW-0012">Acyltransferase</keyword>
<proteinExistence type="predicted"/>
<evidence type="ECO:0000256" key="1">
    <source>
        <dbReference type="SAM" id="Phobius"/>
    </source>
</evidence>
<dbReference type="EMBL" id="JAMXMC010000009">
    <property type="protein sequence ID" value="MCO5978192.1"/>
    <property type="molecule type" value="Genomic_DNA"/>
</dbReference>
<keyword evidence="1" id="KW-1133">Transmembrane helix</keyword>
<sequence length="363" mass="40226">MLTLLFCQTTMKRNQALDGLRAVAVLMVMGDHAVLPHFAGGFIGVDIFFVLSGFLISGVVMDEWLRAGGFNFRRFLYRRFLRLFPALFLMALLVLPVAAAMSGSIEDAALDAGAALLYITNLVRLYALHEPNLFYGHTWSLGVEQQFYLLWPLGLMVCFRNALGVRAILKLSLLLLLALLAWRLHLALSQAPLPRLYNAPDTRLQGVLLGCLAGMALRGLDAAAIQRLSRAGALLRWPMVGVAMAVFLSVRIDTGYFTWGLPLIEAVACLLILDLHLRPETRLAKALAWRPVARLGVVSYGVYLWHYPIFRVLDELVCARSAFIFLVGGALSVLIAELSFRFWETPILDRQRSTASASALARP</sequence>
<feature type="domain" description="Acyltransferase 3" evidence="2">
    <location>
        <begin position="15"/>
        <end position="336"/>
    </location>
</feature>
<comment type="caution">
    <text evidence="3">The sequence shown here is derived from an EMBL/GenBank/DDBJ whole genome shotgun (WGS) entry which is preliminary data.</text>
</comment>
<feature type="transmembrane region" description="Helical" evidence="1">
    <location>
        <begin position="322"/>
        <end position="343"/>
    </location>
</feature>
<protein>
    <submittedName>
        <fullName evidence="3">Acyltransferase</fullName>
    </submittedName>
</protein>
<dbReference type="Pfam" id="PF01757">
    <property type="entry name" value="Acyl_transf_3"/>
    <property type="match status" value="1"/>
</dbReference>